<proteinExistence type="predicted"/>
<dbReference type="Proteomes" id="UP001595833">
    <property type="component" value="Unassembled WGS sequence"/>
</dbReference>
<dbReference type="EMBL" id="JBHSJB010000010">
    <property type="protein sequence ID" value="MFC5054305.1"/>
    <property type="molecule type" value="Genomic_DNA"/>
</dbReference>
<name>A0ABV9XVB1_9PSEU</name>
<accession>A0ABV9XVB1</accession>
<sequence length="129" mass="13994">MPDDQSMTGPDIITSIRSTDPRVDVVIAAFVAQRLGWTLDDPVDQVTPLVLDSMARGGYVVGAQRLLDRLDSLTARAWIADHGEDAHLAVITRLDDRVRRLTHQLHQARAALRDHAASADTGHGPTGPS</sequence>
<gene>
    <name evidence="1" type="ORF">ACFPFM_11105</name>
</gene>
<evidence type="ECO:0000313" key="2">
    <source>
        <dbReference type="Proteomes" id="UP001595833"/>
    </source>
</evidence>
<evidence type="ECO:0008006" key="3">
    <source>
        <dbReference type="Google" id="ProtNLM"/>
    </source>
</evidence>
<reference evidence="2" key="1">
    <citation type="journal article" date="2019" name="Int. J. Syst. Evol. Microbiol.">
        <title>The Global Catalogue of Microorganisms (GCM) 10K type strain sequencing project: providing services to taxonomists for standard genome sequencing and annotation.</title>
        <authorList>
            <consortium name="The Broad Institute Genomics Platform"/>
            <consortium name="The Broad Institute Genome Sequencing Center for Infectious Disease"/>
            <person name="Wu L."/>
            <person name="Ma J."/>
        </authorList>
    </citation>
    <scope>NUCLEOTIDE SEQUENCE [LARGE SCALE GENOMIC DNA]</scope>
    <source>
        <strain evidence="2">KCTC 12848</strain>
    </source>
</reference>
<evidence type="ECO:0000313" key="1">
    <source>
        <dbReference type="EMBL" id="MFC5054305.1"/>
    </source>
</evidence>
<organism evidence="1 2">
    <name type="scientific">Saccharothrix xinjiangensis</name>
    <dbReference type="NCBI Taxonomy" id="204798"/>
    <lineage>
        <taxon>Bacteria</taxon>
        <taxon>Bacillati</taxon>
        <taxon>Actinomycetota</taxon>
        <taxon>Actinomycetes</taxon>
        <taxon>Pseudonocardiales</taxon>
        <taxon>Pseudonocardiaceae</taxon>
        <taxon>Saccharothrix</taxon>
    </lineage>
</organism>
<comment type="caution">
    <text evidence="1">The sequence shown here is derived from an EMBL/GenBank/DDBJ whole genome shotgun (WGS) entry which is preliminary data.</text>
</comment>
<dbReference type="RefSeq" id="WP_344041586.1">
    <property type="nucleotide sequence ID" value="NZ_BAAAKE010000029.1"/>
</dbReference>
<protein>
    <recommendedName>
        <fullName evidence="3">MerR-like DNA binding protein</fullName>
    </recommendedName>
</protein>
<keyword evidence="2" id="KW-1185">Reference proteome</keyword>